<evidence type="ECO:0000313" key="2">
    <source>
        <dbReference type="EMBL" id="CAD8528247.1"/>
    </source>
</evidence>
<accession>A0A6U5DT45</accession>
<gene>
    <name evidence="2" type="ORF">CLEP1334_LOCUS3474</name>
    <name evidence="3" type="ORF">CLEP1334_LOCUS3475</name>
</gene>
<name>A0A6U5DT45_9EUKA</name>
<feature type="region of interest" description="Disordered" evidence="1">
    <location>
        <begin position="13"/>
        <end position="60"/>
    </location>
</feature>
<evidence type="ECO:0000256" key="1">
    <source>
        <dbReference type="SAM" id="MobiDB-lite"/>
    </source>
</evidence>
<organism evidence="3">
    <name type="scientific">Calcidiscus leptoporus</name>
    <dbReference type="NCBI Taxonomy" id="127549"/>
    <lineage>
        <taxon>Eukaryota</taxon>
        <taxon>Haptista</taxon>
        <taxon>Haptophyta</taxon>
        <taxon>Prymnesiophyceae</taxon>
        <taxon>Coccolithales</taxon>
        <taxon>Calcidiscaceae</taxon>
        <taxon>Calcidiscus</taxon>
    </lineage>
</organism>
<sequence length="147" mass="16264">MGLADFPHVAVVVSSSTPQRRHARVSPVQLWSTTTPNGDAEMWRDANGPTSPPPRKHDGEPVCFLTWAVSHLDGEMQRGCAARRGHTGAQRASRSVEGQRHVSSASTSPRWWQELIRAAHGYWHGSVEYTGQLLYSHPLPAHDMVHS</sequence>
<protein>
    <submittedName>
        <fullName evidence="3">Uncharacterized protein</fullName>
    </submittedName>
</protein>
<dbReference type="AlphaFoldDB" id="A0A6U5DT45"/>
<evidence type="ECO:0000313" key="3">
    <source>
        <dbReference type="EMBL" id="CAD8528248.1"/>
    </source>
</evidence>
<reference evidence="3" key="1">
    <citation type="submission" date="2021-01" db="EMBL/GenBank/DDBJ databases">
        <authorList>
            <person name="Corre E."/>
            <person name="Pelletier E."/>
            <person name="Niang G."/>
            <person name="Scheremetjew M."/>
            <person name="Finn R."/>
            <person name="Kale V."/>
            <person name="Holt S."/>
            <person name="Cochrane G."/>
            <person name="Meng A."/>
            <person name="Brown T."/>
            <person name="Cohen L."/>
        </authorList>
    </citation>
    <scope>NUCLEOTIDE SEQUENCE</scope>
    <source>
        <strain evidence="3">RCC1130</strain>
    </source>
</reference>
<feature type="region of interest" description="Disordered" evidence="1">
    <location>
        <begin position="82"/>
        <end position="104"/>
    </location>
</feature>
<proteinExistence type="predicted"/>
<dbReference type="EMBL" id="HBER01007043">
    <property type="protein sequence ID" value="CAD8528248.1"/>
    <property type="molecule type" value="Transcribed_RNA"/>
</dbReference>
<dbReference type="EMBL" id="HBER01007042">
    <property type="protein sequence ID" value="CAD8528247.1"/>
    <property type="molecule type" value="Transcribed_RNA"/>
</dbReference>